<name>A0ABY7BVU7_9HYPH</name>
<evidence type="ECO:0000313" key="1">
    <source>
        <dbReference type="EMBL" id="WAP67556.1"/>
    </source>
</evidence>
<organism evidence="1 2">
    <name type="scientific">Jiella pelagia</name>
    <dbReference type="NCBI Taxonomy" id="2986949"/>
    <lineage>
        <taxon>Bacteria</taxon>
        <taxon>Pseudomonadati</taxon>
        <taxon>Pseudomonadota</taxon>
        <taxon>Alphaproteobacteria</taxon>
        <taxon>Hyphomicrobiales</taxon>
        <taxon>Aurantimonadaceae</taxon>
        <taxon>Jiella</taxon>
    </lineage>
</organism>
<dbReference type="EMBL" id="CP114029">
    <property type="protein sequence ID" value="WAP67556.1"/>
    <property type="molecule type" value="Genomic_DNA"/>
</dbReference>
<keyword evidence="2" id="KW-1185">Reference proteome</keyword>
<dbReference type="Proteomes" id="UP001164020">
    <property type="component" value="Chromosome"/>
</dbReference>
<evidence type="ECO:0000313" key="2">
    <source>
        <dbReference type="Proteomes" id="UP001164020"/>
    </source>
</evidence>
<sequence length="74" mass="8722">MMRDFVFSGVALSRQFRIEEIERLLGDASSLLRVDIWDELRRHIDVAEAQFAAQVPMMEERLETYRPPGERNRA</sequence>
<dbReference type="RefSeq" id="WP_268880018.1">
    <property type="nucleotide sequence ID" value="NZ_CP114029.1"/>
</dbReference>
<gene>
    <name evidence="1" type="ORF">OH818_18900</name>
</gene>
<accession>A0ABY7BVU7</accession>
<reference evidence="1" key="1">
    <citation type="submission" date="2022-12" db="EMBL/GenBank/DDBJ databases">
        <title>Jiella pelagia sp. nov., isolated from phosphonate enriched culture of Northwest Pacific surface seawater.</title>
        <authorList>
            <person name="Shin D.Y."/>
            <person name="Hwang C.Y."/>
        </authorList>
    </citation>
    <scope>NUCLEOTIDE SEQUENCE</scope>
    <source>
        <strain evidence="1">HL-NP1</strain>
    </source>
</reference>
<protein>
    <submittedName>
        <fullName evidence="1">Uncharacterized protein</fullName>
    </submittedName>
</protein>
<proteinExistence type="predicted"/>